<evidence type="ECO:0000259" key="2">
    <source>
        <dbReference type="Pfam" id="PF01321"/>
    </source>
</evidence>
<keyword evidence="3" id="KW-0378">Hydrolase</keyword>
<evidence type="ECO:0000259" key="1">
    <source>
        <dbReference type="Pfam" id="PF00557"/>
    </source>
</evidence>
<dbReference type="SUPFAM" id="SSF55920">
    <property type="entry name" value="Creatinase/aminopeptidase"/>
    <property type="match status" value="1"/>
</dbReference>
<dbReference type="PANTHER" id="PTHR46112:SF3">
    <property type="entry name" value="AMINOPEPTIDASE YPDF"/>
    <property type="match status" value="1"/>
</dbReference>
<organism evidence="3 4">
    <name type="scientific">Alicyclobacillus cycloheptanicus</name>
    <dbReference type="NCBI Taxonomy" id="1457"/>
    <lineage>
        <taxon>Bacteria</taxon>
        <taxon>Bacillati</taxon>
        <taxon>Bacillota</taxon>
        <taxon>Bacilli</taxon>
        <taxon>Bacillales</taxon>
        <taxon>Alicyclobacillaceae</taxon>
        <taxon>Alicyclobacillus</taxon>
    </lineage>
</organism>
<dbReference type="SUPFAM" id="SSF53092">
    <property type="entry name" value="Creatinase/prolidase N-terminal domain"/>
    <property type="match status" value="1"/>
</dbReference>
<dbReference type="GO" id="GO:0102009">
    <property type="term" value="F:proline dipeptidase activity"/>
    <property type="evidence" value="ECO:0007669"/>
    <property type="project" value="UniProtKB-EC"/>
</dbReference>
<dbReference type="EMBL" id="JAUSTP010000004">
    <property type="protein sequence ID" value="MDQ0189042.1"/>
    <property type="molecule type" value="Genomic_DNA"/>
</dbReference>
<dbReference type="InterPro" id="IPR036005">
    <property type="entry name" value="Creatinase/aminopeptidase-like"/>
</dbReference>
<dbReference type="Pfam" id="PF01321">
    <property type="entry name" value="Creatinase_N"/>
    <property type="match status" value="1"/>
</dbReference>
<feature type="domain" description="Creatinase N-terminal" evidence="2">
    <location>
        <begin position="6"/>
        <end position="135"/>
    </location>
</feature>
<keyword evidence="3" id="KW-0224">Dipeptidase</keyword>
<evidence type="ECO:0000313" key="3">
    <source>
        <dbReference type="EMBL" id="MDQ0189042.1"/>
    </source>
</evidence>
<dbReference type="Gene3D" id="3.90.230.10">
    <property type="entry name" value="Creatinase/methionine aminopeptidase superfamily"/>
    <property type="match status" value="1"/>
</dbReference>
<sequence length="366" mass="41153">MAHTKRIAQVVERIQETELSHVLVSSIPNLLYLTGQRLDTGERMTALLLSPYETPTLYIHEMFADRVNDRDMEGIRVVFWSDGMSAPLVLGKALPENSTVGVDANWPSTFLLELMAVRPHAKFVASRIVERLREVKDADEIQVLRQASRIADAVVHEMMQLQALPTSERQMAENARGLFMEHNVWALAFEPIICFGPNSANPHHSPTGQWLHAEQAITIDIGGVFHNYCSDITRTAFYGKGNPRFSDVYSVVLEAHLQALDLIKPGMRFSELDLFIRNQFARRGLDQYFIHRTGHGLGLEAHEGPFVHQYNQDPMEEGMVITVEPGIYLPGEFGVRIEDVVVVTSTGCEVLTQSSRDVKYLDAINA</sequence>
<feature type="domain" description="Peptidase M24" evidence="1">
    <location>
        <begin position="144"/>
        <end position="344"/>
    </location>
</feature>
<keyword evidence="4" id="KW-1185">Reference proteome</keyword>
<comment type="caution">
    <text evidence="3">The sequence shown here is derived from an EMBL/GenBank/DDBJ whole genome shotgun (WGS) entry which is preliminary data.</text>
</comment>
<keyword evidence="3" id="KW-0645">Protease</keyword>
<accession>A0ABT9XFG8</accession>
<protein>
    <submittedName>
        <fullName evidence="3">Xaa-Pro dipeptidase</fullName>
        <ecNumber evidence="3">3.4.13.9</ecNumber>
    </submittedName>
</protein>
<dbReference type="RefSeq" id="WP_307015848.1">
    <property type="nucleotide sequence ID" value="NZ_JAUANV010000010.1"/>
</dbReference>
<dbReference type="Pfam" id="PF00557">
    <property type="entry name" value="Peptidase_M24"/>
    <property type="match status" value="1"/>
</dbReference>
<dbReference type="EC" id="3.4.13.9" evidence="3"/>
<dbReference type="Proteomes" id="UP001232973">
    <property type="component" value="Unassembled WGS sequence"/>
</dbReference>
<dbReference type="InterPro" id="IPR050659">
    <property type="entry name" value="Peptidase_M24B"/>
</dbReference>
<dbReference type="InterPro" id="IPR000587">
    <property type="entry name" value="Creatinase_N"/>
</dbReference>
<name>A0ABT9XFG8_9BACL</name>
<evidence type="ECO:0000313" key="4">
    <source>
        <dbReference type="Proteomes" id="UP001232973"/>
    </source>
</evidence>
<gene>
    <name evidence="3" type="ORF">J2S03_000858</name>
</gene>
<reference evidence="3 4" key="1">
    <citation type="submission" date="2023-07" db="EMBL/GenBank/DDBJ databases">
        <title>Genomic Encyclopedia of Type Strains, Phase IV (KMG-IV): sequencing the most valuable type-strain genomes for metagenomic binning, comparative biology and taxonomic classification.</title>
        <authorList>
            <person name="Goeker M."/>
        </authorList>
    </citation>
    <scope>NUCLEOTIDE SEQUENCE [LARGE SCALE GENOMIC DNA]</scope>
    <source>
        <strain evidence="3 4">DSM 4006</strain>
    </source>
</reference>
<dbReference type="InterPro" id="IPR029149">
    <property type="entry name" value="Creatin/AminoP/Spt16_N"/>
</dbReference>
<dbReference type="InterPro" id="IPR000994">
    <property type="entry name" value="Pept_M24"/>
</dbReference>
<proteinExistence type="predicted"/>
<dbReference type="Gene3D" id="3.40.350.10">
    <property type="entry name" value="Creatinase/prolidase N-terminal domain"/>
    <property type="match status" value="1"/>
</dbReference>
<dbReference type="PANTHER" id="PTHR46112">
    <property type="entry name" value="AMINOPEPTIDASE"/>
    <property type="match status" value="1"/>
</dbReference>